<evidence type="ECO:0000256" key="13">
    <source>
        <dbReference type="ARBA" id="ARBA00023319"/>
    </source>
</evidence>
<keyword evidence="12" id="KW-0325">Glycoprotein</keyword>
<dbReference type="InterPro" id="IPR003598">
    <property type="entry name" value="Ig_sub2"/>
</dbReference>
<keyword evidence="2" id="KW-1003">Cell membrane</keyword>
<gene>
    <name evidence="19" type="ORF">PUN28_014143</name>
</gene>
<keyword evidence="5" id="KW-0677">Repeat</keyword>
<dbReference type="InterPro" id="IPR013098">
    <property type="entry name" value="Ig_I-set"/>
</dbReference>
<evidence type="ECO:0000256" key="7">
    <source>
        <dbReference type="ARBA" id="ARBA00022902"/>
    </source>
</evidence>
<evidence type="ECO:0000259" key="17">
    <source>
        <dbReference type="PROSITE" id="PS50835"/>
    </source>
</evidence>
<dbReference type="FunFam" id="2.60.40.10:FF:000005">
    <property type="entry name" value="Neuronal cell adhesion molecule"/>
    <property type="match status" value="1"/>
</dbReference>
<feature type="compositionally biased region" description="Low complexity" evidence="15">
    <location>
        <begin position="1842"/>
        <end position="1852"/>
    </location>
</feature>
<dbReference type="SUPFAM" id="SSF49265">
    <property type="entry name" value="Fibronectin type III"/>
    <property type="match status" value="3"/>
</dbReference>
<evidence type="ECO:0000256" key="9">
    <source>
        <dbReference type="ARBA" id="ARBA00023018"/>
    </source>
</evidence>
<feature type="compositionally biased region" description="Polar residues" evidence="15">
    <location>
        <begin position="1801"/>
        <end position="1820"/>
    </location>
</feature>
<dbReference type="SMART" id="SM00408">
    <property type="entry name" value="IGc2"/>
    <property type="match status" value="9"/>
</dbReference>
<dbReference type="InterPro" id="IPR013106">
    <property type="entry name" value="Ig_V-set"/>
</dbReference>
<evidence type="ECO:0000256" key="11">
    <source>
        <dbReference type="ARBA" id="ARBA00023157"/>
    </source>
</evidence>
<dbReference type="InterPro" id="IPR007110">
    <property type="entry name" value="Ig-like_dom"/>
</dbReference>
<dbReference type="PROSITE" id="PS50853">
    <property type="entry name" value="FN3"/>
    <property type="match status" value="6"/>
</dbReference>
<sequence>MVASSQHFPPYTTHHIFYVARRGVVLDSQGPVLVSEPRSSVEFSNDTGAMIHCSAHGSPSPRIDWLMGDGSPVLPIPNIREMLVNGSMYFLPFGAESYRHDVHSAVYRCQASNSVGKVLGREITVKAVVRQKYEVQVRDAYVLAGNTGVLRCEIPAFVKEYVAVTSWLKDSTFNIYPSAESGEKHHMLPTGELLIFSVTPADAHSTYRCRTVHHVTGDTVESSSYARLVVTEHRNSSPPRFNERVNPGPIRTGETIVLSCISQGNPPPTYLWFRESVSGTTMVFNSERIHARAGVLVLQPARVEDAGRYVCHANNTAGSERVELEVTIISSLSIHLAPQQVTVDLGKDAEFQCSVTGQPHPVISWAKDGLPVRDGSSGRSKVTGNDGSTLRISSIVRDDKGMYQCFAKNDYEMVQATAELRLGDAAPQLLYKFIEQTMQPGPSVSLKCIAMGNPTPHFSWTLDGFPLPQNDRFMIGQYVTVHGDVISHVNISAVRVEDGGEYRCSAVNRVAKAHHAARLNIYGLPHVRPMGNYAAVAGETTVIKCPVAGFPIASIIWEKDGQILPTSRRQEVSSNGTLVLHRVDSSTDRGAYTCTAKNKQGRSDSQTIHIEVKVPPKIDPFSFPVNIQAGARVHVTCAVSEGDSPLKITWLKDGRPLKPREATTHQIGEFDLALRIQSASTAHNGNYTCVASNDAAKTSRTASLLVHVPPRWVVEPQDARASEGMPRLSLHCHADGFPPPLVTWRRGSGKKPGNYHDIASHEHMQDLRIHSNGSLVFGRVQEDHEGFYLCEAVNGIGAGLSKVVYLTVNVPAHFVEKHRNQTARLGSNASLRCEAKGDHPLKIVWKKAGSQLDPKLPDYRYTLKEDNTTDGAVSVLGFVSTSREDSGRYFCIASNAYGRDEMTIHLYIQEPPDFPRNLHVIEKGSRHINLGWTTSQDGNSPITQYIIEYKTESEVWHDHTFHTTVPGTRARGHVSGLRPAVTYQFRMYADNELGRSQASDILETTTEGEKPGGPPRNLKVDPISSTEFNVTWDPPDHDLWNGEILGYHVGYKEHRLGAEQYTYKTVERRISTASVALGLARTSMPGRQHHLTNLKKFTRYSVVVQAFNALGPGPMTQEVVASTLEDVPSSPPQDVRCTALSSMSLQVSWESPPDSSLNGILKGYKVMWENTDVLTESIKPEMKITTALTVVLHSLEKYTNYSIQVLAYTRTGDGVASSPLYCVTEEDLPEVPAAVKAVVSSATSIIVSWLPPLKSNGNITSYNVHIRGLGSEGKWHRRALPAYQTSYQAEDLHKRSQYEFTIAAVTSVGEGPQTSSVTVPLTSEVRAAVYSFGTTLVVPWKQDVTLPCQSVGKPEPSVIWKQWGQMVKPSARVSLRPDGSLQISELHREDSGNYTCFVENRHGSDQITHRLTVQVPPAAPLLHATSTSSNSINVQWKNGDDGGSPIRGYILHYKRESGEWEEFKVSHKVSSFVLSRLWCGNDYQMYLTAYNRIGMGRPSDIVKATTKGSKPDDSPGTTDKFVTVNVSWITLHLSMWNDGGCPITFFELEYRRNGEGIWTLVSNNIEVQKTYTLSELQPGTAYDIRIRAHNNAGSSVAEYKITTLQPHISSTMPSIEIDHYIPQHTSVYSDLKLIVPLVLSSFAVIAAAGAVFYCFRKRPFMGDIGSLHDAQTAAALDNKQNMEQREQYYATVRKPLRSPIHEMATLEKIPEYSEDIYPYATFQLEESVPAGGDSRCNSAAPLQTFVYHDPRLSTADTLQLRESDCNRYTKVRGGRSSSAPLHKAHKVSQGKSESEEYDTLGSDSDTEVGTSSRTESSNHLVDSHHSASAADSRVHNFLYHGPESSTSTEPSPIFERKSFPGRGRPKMLQLARHTSEEARANFGPISGSGHSKHQSSNPYANRDQERDGSGNLFVPKLDPPSGFSDAFELSEAECDFDRGHNSQRNVRDFVIAV</sequence>
<dbReference type="GO" id="GO:0005886">
    <property type="term" value="C:plasma membrane"/>
    <property type="evidence" value="ECO:0007669"/>
    <property type="project" value="UniProtKB-SubCell"/>
</dbReference>
<comment type="subcellular location">
    <subcellularLocation>
        <location evidence="1">Cell membrane</location>
        <topology evidence="1">Single-pass type I membrane protein</topology>
    </subcellularLocation>
    <subcellularLocation>
        <location evidence="14">Synapse</location>
    </subcellularLocation>
</comment>
<dbReference type="CDD" id="cd00063">
    <property type="entry name" value="FN3"/>
    <property type="match status" value="6"/>
</dbReference>
<dbReference type="PANTHER" id="PTHR44170">
    <property type="entry name" value="PROTEIN SIDEKICK"/>
    <property type="match status" value="1"/>
</dbReference>
<feature type="domain" description="Ig-like" evidence="17">
    <location>
        <begin position="525"/>
        <end position="609"/>
    </location>
</feature>
<dbReference type="GO" id="GO:0007411">
    <property type="term" value="P:axon guidance"/>
    <property type="evidence" value="ECO:0007669"/>
    <property type="project" value="TreeGrafter"/>
</dbReference>
<feature type="domain" description="Ig-like" evidence="17">
    <location>
        <begin position="811"/>
        <end position="905"/>
    </location>
</feature>
<evidence type="ECO:0000256" key="8">
    <source>
        <dbReference type="ARBA" id="ARBA00022989"/>
    </source>
</evidence>
<evidence type="ECO:0000259" key="18">
    <source>
        <dbReference type="PROSITE" id="PS50853"/>
    </source>
</evidence>
<feature type="domain" description="Ig-like" evidence="17">
    <location>
        <begin position="31"/>
        <end position="124"/>
    </location>
</feature>
<dbReference type="FunFam" id="2.60.40.10:FF:000333">
    <property type="entry name" value="Down syndrome cell adhesion molecule"/>
    <property type="match status" value="1"/>
</dbReference>
<dbReference type="InterPro" id="IPR056754">
    <property type="entry name" value="DSCAM/DSCAML_C"/>
</dbReference>
<accession>A0AAW2F3Y7</accession>
<organism evidence="19 20">
    <name type="scientific">Cardiocondyla obscurior</name>
    <dbReference type="NCBI Taxonomy" id="286306"/>
    <lineage>
        <taxon>Eukaryota</taxon>
        <taxon>Metazoa</taxon>
        <taxon>Ecdysozoa</taxon>
        <taxon>Arthropoda</taxon>
        <taxon>Hexapoda</taxon>
        <taxon>Insecta</taxon>
        <taxon>Pterygota</taxon>
        <taxon>Neoptera</taxon>
        <taxon>Endopterygota</taxon>
        <taxon>Hymenoptera</taxon>
        <taxon>Apocrita</taxon>
        <taxon>Aculeata</taxon>
        <taxon>Formicoidea</taxon>
        <taxon>Formicidae</taxon>
        <taxon>Myrmicinae</taxon>
        <taxon>Cardiocondyla</taxon>
    </lineage>
</organism>
<dbReference type="InterPro" id="IPR003961">
    <property type="entry name" value="FN3_dom"/>
</dbReference>
<evidence type="ECO:0000256" key="5">
    <source>
        <dbReference type="ARBA" id="ARBA00022737"/>
    </source>
</evidence>
<feature type="domain" description="Ig-like" evidence="17">
    <location>
        <begin position="427"/>
        <end position="520"/>
    </location>
</feature>
<dbReference type="Pfam" id="PF13927">
    <property type="entry name" value="Ig_3"/>
    <property type="match status" value="3"/>
</dbReference>
<dbReference type="CDD" id="cd20956">
    <property type="entry name" value="IgI_4_Dscam"/>
    <property type="match status" value="1"/>
</dbReference>
<dbReference type="FunFam" id="2.60.40.10:FF:000120">
    <property type="entry name" value="Down syndrome cell adhesion molecule like 1"/>
    <property type="match status" value="1"/>
</dbReference>
<dbReference type="Pfam" id="PF00041">
    <property type="entry name" value="fn3"/>
    <property type="match status" value="5"/>
</dbReference>
<dbReference type="InterPro" id="IPR036179">
    <property type="entry name" value="Ig-like_dom_sf"/>
</dbReference>
<proteinExistence type="predicted"/>
<dbReference type="InterPro" id="IPR003599">
    <property type="entry name" value="Ig_sub"/>
</dbReference>
<dbReference type="Pfam" id="PF07679">
    <property type="entry name" value="I-set"/>
    <property type="match status" value="5"/>
</dbReference>
<dbReference type="Pfam" id="PF25059">
    <property type="entry name" value="FN3_DSCAM-DSCAML_C"/>
    <property type="match status" value="1"/>
</dbReference>
<evidence type="ECO:0000256" key="16">
    <source>
        <dbReference type="SAM" id="Phobius"/>
    </source>
</evidence>
<keyword evidence="13" id="KW-0393">Immunoglobulin domain</keyword>
<dbReference type="GO" id="GO:0098632">
    <property type="term" value="F:cell-cell adhesion mediator activity"/>
    <property type="evidence" value="ECO:0007669"/>
    <property type="project" value="TreeGrafter"/>
</dbReference>
<reference evidence="19 20" key="1">
    <citation type="submission" date="2023-03" db="EMBL/GenBank/DDBJ databases">
        <title>High recombination rates correlate with genetic variation in Cardiocondyla obscurior ants.</title>
        <authorList>
            <person name="Errbii M."/>
        </authorList>
    </citation>
    <scope>NUCLEOTIDE SEQUENCE [LARGE SCALE GENOMIC DNA]</scope>
    <source>
        <strain evidence="19">Alpha-2009</strain>
        <tissue evidence="19">Whole body</tissue>
    </source>
</reference>
<keyword evidence="6" id="KW-0130">Cell adhesion</keyword>
<evidence type="ECO:0000256" key="4">
    <source>
        <dbReference type="ARBA" id="ARBA00022729"/>
    </source>
</evidence>
<keyword evidence="10 16" id="KW-0472">Membrane</keyword>
<dbReference type="SUPFAM" id="SSF48726">
    <property type="entry name" value="Immunoglobulin"/>
    <property type="match status" value="10"/>
</dbReference>
<dbReference type="SMART" id="SM00060">
    <property type="entry name" value="FN3"/>
    <property type="match status" value="6"/>
</dbReference>
<feature type="domain" description="Ig-like" evidence="17">
    <location>
        <begin position="616"/>
        <end position="703"/>
    </location>
</feature>
<feature type="domain" description="Ig-like" evidence="17">
    <location>
        <begin position="1312"/>
        <end position="1412"/>
    </location>
</feature>
<dbReference type="GO" id="GO:0030424">
    <property type="term" value="C:axon"/>
    <property type="evidence" value="ECO:0007669"/>
    <property type="project" value="TreeGrafter"/>
</dbReference>
<keyword evidence="20" id="KW-1185">Reference proteome</keyword>
<feature type="domain" description="Fibronectin type-III" evidence="18">
    <location>
        <begin position="1014"/>
        <end position="1126"/>
    </location>
</feature>
<dbReference type="EMBL" id="JADYXP020000015">
    <property type="protein sequence ID" value="KAL0108817.1"/>
    <property type="molecule type" value="Genomic_DNA"/>
</dbReference>
<protein>
    <recommendedName>
        <fullName evidence="21">Down syndrome cell adhesion molecule-like protein Dscam2</fullName>
    </recommendedName>
</protein>
<evidence type="ECO:0000256" key="3">
    <source>
        <dbReference type="ARBA" id="ARBA00022692"/>
    </source>
</evidence>
<keyword evidence="7" id="KW-0524">Neurogenesis</keyword>
<keyword evidence="11" id="KW-1015">Disulfide bond</keyword>
<evidence type="ECO:0000313" key="19">
    <source>
        <dbReference type="EMBL" id="KAL0108817.1"/>
    </source>
</evidence>
<keyword evidence="3 16" id="KW-0812">Transmembrane</keyword>
<dbReference type="FunFam" id="2.60.40.10:FF:000093">
    <property type="entry name" value="Down syndrome cell adhesion molecule, isoform B"/>
    <property type="match status" value="1"/>
</dbReference>
<dbReference type="GO" id="GO:0007420">
    <property type="term" value="P:brain development"/>
    <property type="evidence" value="ECO:0007669"/>
    <property type="project" value="TreeGrafter"/>
</dbReference>
<keyword evidence="8 16" id="KW-1133">Transmembrane helix</keyword>
<feature type="region of interest" description="Disordered" evidence="15">
    <location>
        <begin position="1880"/>
        <end position="1919"/>
    </location>
</feature>
<dbReference type="FunFam" id="2.60.40.10:FF:000104">
    <property type="entry name" value="Down syndrome cell adhesion molecule b"/>
    <property type="match status" value="1"/>
</dbReference>
<dbReference type="InterPro" id="IPR013783">
    <property type="entry name" value="Ig-like_fold"/>
</dbReference>
<evidence type="ECO:0008006" key="21">
    <source>
        <dbReference type="Google" id="ProtNLM"/>
    </source>
</evidence>
<name>A0AAW2F3Y7_9HYME</name>
<feature type="domain" description="Ig-like" evidence="17">
    <location>
        <begin position="332"/>
        <end position="421"/>
    </location>
</feature>
<feature type="domain" description="Ig-like" evidence="17">
    <location>
        <begin position="131"/>
        <end position="226"/>
    </location>
</feature>
<evidence type="ECO:0000256" key="12">
    <source>
        <dbReference type="ARBA" id="ARBA00023180"/>
    </source>
</evidence>
<dbReference type="InterPro" id="IPR036116">
    <property type="entry name" value="FN3_sf"/>
</dbReference>
<dbReference type="GO" id="GO:0045202">
    <property type="term" value="C:synapse"/>
    <property type="evidence" value="ECO:0007669"/>
    <property type="project" value="UniProtKB-SubCell"/>
</dbReference>
<evidence type="ECO:0000256" key="10">
    <source>
        <dbReference type="ARBA" id="ARBA00023136"/>
    </source>
</evidence>
<dbReference type="Proteomes" id="UP001430953">
    <property type="component" value="Unassembled WGS sequence"/>
</dbReference>
<evidence type="ECO:0000256" key="6">
    <source>
        <dbReference type="ARBA" id="ARBA00022889"/>
    </source>
</evidence>
<feature type="domain" description="Ig-like" evidence="17">
    <location>
        <begin position="239"/>
        <end position="327"/>
    </location>
</feature>
<feature type="domain" description="Fibronectin type-III" evidence="18">
    <location>
        <begin position="914"/>
        <end position="1009"/>
    </location>
</feature>
<comment type="caution">
    <text evidence="19">The sequence shown here is derived from an EMBL/GenBank/DDBJ whole genome shotgun (WGS) entry which is preliminary data.</text>
</comment>
<evidence type="ECO:0000313" key="20">
    <source>
        <dbReference type="Proteomes" id="UP001430953"/>
    </source>
</evidence>
<feature type="domain" description="Fibronectin type-III" evidence="18">
    <location>
        <begin position="1231"/>
        <end position="1325"/>
    </location>
</feature>
<keyword evidence="9" id="KW-0770">Synapse</keyword>
<dbReference type="Gene3D" id="2.60.40.10">
    <property type="entry name" value="Immunoglobulins"/>
    <property type="match status" value="16"/>
</dbReference>
<evidence type="ECO:0000256" key="2">
    <source>
        <dbReference type="ARBA" id="ARBA00022475"/>
    </source>
</evidence>
<feature type="domain" description="Fibronectin type-III" evidence="18">
    <location>
        <begin position="1416"/>
        <end position="1509"/>
    </location>
</feature>
<dbReference type="PANTHER" id="PTHR44170:SF56">
    <property type="entry name" value="FIBRONECTIN TYPE-III DOMAIN-CONTAINING PROTEIN"/>
    <property type="match status" value="1"/>
</dbReference>
<feature type="region of interest" description="Disordered" evidence="15">
    <location>
        <begin position="1769"/>
        <end position="1864"/>
    </location>
</feature>
<feature type="domain" description="Ig-like" evidence="17">
    <location>
        <begin position="710"/>
        <end position="807"/>
    </location>
</feature>
<dbReference type="FunFam" id="2.60.40.10:FF:000032">
    <property type="entry name" value="palladin isoform X1"/>
    <property type="match status" value="3"/>
</dbReference>
<dbReference type="CDD" id="cd20958">
    <property type="entry name" value="IgI_5_Dscam"/>
    <property type="match status" value="1"/>
</dbReference>
<feature type="domain" description="Fibronectin type-III" evidence="18">
    <location>
        <begin position="1514"/>
        <end position="1606"/>
    </location>
</feature>
<feature type="domain" description="Fibronectin type-III" evidence="18">
    <location>
        <begin position="1131"/>
        <end position="1227"/>
    </location>
</feature>
<feature type="transmembrane region" description="Helical" evidence="16">
    <location>
        <begin position="1633"/>
        <end position="1655"/>
    </location>
</feature>
<dbReference type="PROSITE" id="PS50835">
    <property type="entry name" value="IG_LIKE"/>
    <property type="match status" value="10"/>
</dbReference>
<evidence type="ECO:0000256" key="14">
    <source>
        <dbReference type="ARBA" id="ARBA00034103"/>
    </source>
</evidence>
<keyword evidence="4" id="KW-0732">Signal</keyword>
<evidence type="ECO:0000256" key="1">
    <source>
        <dbReference type="ARBA" id="ARBA00004251"/>
    </source>
</evidence>
<dbReference type="FunFam" id="2.60.40.10:FF:000017">
    <property type="entry name" value="Down syndrome cell adhesion molecule b"/>
    <property type="match status" value="1"/>
</dbReference>
<evidence type="ECO:0000256" key="15">
    <source>
        <dbReference type="SAM" id="MobiDB-lite"/>
    </source>
</evidence>
<dbReference type="SMART" id="SM00409">
    <property type="entry name" value="IG"/>
    <property type="match status" value="10"/>
</dbReference>
<dbReference type="FunFam" id="2.60.40.10:FF:000004">
    <property type="entry name" value="DCC isoform 1"/>
    <property type="match status" value="1"/>
</dbReference>
<dbReference type="SMART" id="SM00406">
    <property type="entry name" value="IGv"/>
    <property type="match status" value="3"/>
</dbReference>